<reference evidence="2" key="1">
    <citation type="submission" date="2018-04" db="EMBL/GenBank/DDBJ databases">
        <title>Transcriptome assembly of Sipha flava.</title>
        <authorList>
            <person name="Scully E.D."/>
            <person name="Geib S.M."/>
            <person name="Palmer N.A."/>
            <person name="Koch K."/>
            <person name="Bradshaw J."/>
            <person name="Heng-Moss T."/>
            <person name="Sarath G."/>
        </authorList>
    </citation>
    <scope>NUCLEOTIDE SEQUENCE</scope>
</reference>
<name>A0A2S2R1F9_9HEMI</name>
<accession>A0A2S2R1F9</accession>
<gene>
    <name evidence="2" type="primary">ZMYM1_7</name>
    <name evidence="2" type="ORF">g.176241</name>
</gene>
<dbReference type="EMBL" id="GGMS01014668">
    <property type="protein sequence ID" value="MBY83871.1"/>
    <property type="molecule type" value="Transcribed_RNA"/>
</dbReference>
<organism evidence="2">
    <name type="scientific">Sipha flava</name>
    <name type="common">yellow sugarcane aphid</name>
    <dbReference type="NCBI Taxonomy" id="143950"/>
    <lineage>
        <taxon>Eukaryota</taxon>
        <taxon>Metazoa</taxon>
        <taxon>Ecdysozoa</taxon>
        <taxon>Arthropoda</taxon>
        <taxon>Hexapoda</taxon>
        <taxon>Insecta</taxon>
        <taxon>Pterygota</taxon>
        <taxon>Neoptera</taxon>
        <taxon>Paraneoptera</taxon>
        <taxon>Hemiptera</taxon>
        <taxon>Sternorrhyncha</taxon>
        <taxon>Aphidomorpha</taxon>
        <taxon>Aphidoidea</taxon>
        <taxon>Aphididae</taxon>
        <taxon>Sipha</taxon>
    </lineage>
</organism>
<dbReference type="OrthoDB" id="6600331at2759"/>
<protein>
    <submittedName>
        <fullName evidence="2">Zinc finger MYM-type protein 1</fullName>
    </submittedName>
</protein>
<feature type="domain" description="DUF4371" evidence="1">
    <location>
        <begin position="39"/>
        <end position="185"/>
    </location>
</feature>
<proteinExistence type="predicted"/>
<sequence>MPIVKTILFCARHNIPLRGHREMGSVASDDVRDICLNGEQGVFRGLLSFRIECGDIDLLNHLETASKNCTMISPQIQNEVIKAIGSAIEKKIVERIKSSKFYSILCDETTDISTEEQMTVCIRYVDLTNCVIQEDFLGFVKMTSTTGASIKNAIKQKLQELGLSLDNLRGKGYDGGSNMAGKNNGVQALLLNEQPLAFYTHCFSHSLNLCISKACEVSSIKQMMGIIGAVASFFPASAKRADKLKSIIESEIPNTESNKQRKTKLKTLCEARWVERHDSLMTFKELYIFILNALEELQHDTNTETSSKALLYLISITKSEFLVAIDVAVLCLAYTLQLSVAL</sequence>
<dbReference type="Pfam" id="PF14291">
    <property type="entry name" value="DUF4371"/>
    <property type="match status" value="1"/>
</dbReference>
<dbReference type="PANTHER" id="PTHR45749">
    <property type="match status" value="1"/>
</dbReference>
<dbReference type="AlphaFoldDB" id="A0A2S2R1F9"/>
<dbReference type="InterPro" id="IPR025398">
    <property type="entry name" value="DUF4371"/>
</dbReference>
<evidence type="ECO:0000259" key="1">
    <source>
        <dbReference type="Pfam" id="PF14291"/>
    </source>
</evidence>
<dbReference type="SUPFAM" id="SSF53098">
    <property type="entry name" value="Ribonuclease H-like"/>
    <property type="match status" value="1"/>
</dbReference>
<dbReference type="InterPro" id="IPR012337">
    <property type="entry name" value="RNaseH-like_sf"/>
</dbReference>
<evidence type="ECO:0000313" key="2">
    <source>
        <dbReference type="EMBL" id="MBY83871.1"/>
    </source>
</evidence>
<dbReference type="PANTHER" id="PTHR45749:SF21">
    <property type="entry name" value="DUF4371 DOMAIN-CONTAINING PROTEIN"/>
    <property type="match status" value="1"/>
</dbReference>